<dbReference type="EMBL" id="CAJHJT010000056">
    <property type="protein sequence ID" value="CAD7012871.1"/>
    <property type="molecule type" value="Genomic_DNA"/>
</dbReference>
<keyword evidence="2" id="KW-1185">Reference proteome</keyword>
<dbReference type="Proteomes" id="UP000606786">
    <property type="component" value="Unassembled WGS sequence"/>
</dbReference>
<name>A0A811VD04_CERCA</name>
<dbReference type="AlphaFoldDB" id="A0A811VD04"/>
<feature type="non-terminal residue" evidence="1">
    <location>
        <position position="1"/>
    </location>
</feature>
<reference evidence="1" key="1">
    <citation type="submission" date="2020-11" db="EMBL/GenBank/DDBJ databases">
        <authorList>
            <person name="Whitehead M."/>
        </authorList>
    </citation>
    <scope>NUCLEOTIDE SEQUENCE</scope>
    <source>
        <strain evidence="1">EGII</strain>
    </source>
</reference>
<sequence length="58" mass="6752">CVLFEHPQMNWTANTQNETKSKKELRNTVVIADERVTGDVTKIFNLLLLYWSKLSVNN</sequence>
<protein>
    <submittedName>
        <fullName evidence="1">(Mediterranean fruit fly) hypothetical protein</fullName>
    </submittedName>
</protein>
<gene>
    <name evidence="1" type="ORF">CCAP1982_LOCUS20970</name>
</gene>
<accession>A0A811VD04</accession>
<evidence type="ECO:0000313" key="1">
    <source>
        <dbReference type="EMBL" id="CAD7012871.1"/>
    </source>
</evidence>
<comment type="caution">
    <text evidence="1">The sequence shown here is derived from an EMBL/GenBank/DDBJ whole genome shotgun (WGS) entry which is preliminary data.</text>
</comment>
<organism evidence="1 2">
    <name type="scientific">Ceratitis capitata</name>
    <name type="common">Mediterranean fruit fly</name>
    <name type="synonym">Tephritis capitata</name>
    <dbReference type="NCBI Taxonomy" id="7213"/>
    <lineage>
        <taxon>Eukaryota</taxon>
        <taxon>Metazoa</taxon>
        <taxon>Ecdysozoa</taxon>
        <taxon>Arthropoda</taxon>
        <taxon>Hexapoda</taxon>
        <taxon>Insecta</taxon>
        <taxon>Pterygota</taxon>
        <taxon>Neoptera</taxon>
        <taxon>Endopterygota</taxon>
        <taxon>Diptera</taxon>
        <taxon>Brachycera</taxon>
        <taxon>Muscomorpha</taxon>
        <taxon>Tephritoidea</taxon>
        <taxon>Tephritidae</taxon>
        <taxon>Ceratitis</taxon>
        <taxon>Ceratitis</taxon>
    </lineage>
</organism>
<proteinExistence type="predicted"/>
<evidence type="ECO:0000313" key="2">
    <source>
        <dbReference type="Proteomes" id="UP000606786"/>
    </source>
</evidence>